<dbReference type="STRING" id="1235591.CAK95_27430"/>
<reference evidence="1 2" key="1">
    <citation type="submission" date="2017-05" db="EMBL/GenBank/DDBJ databases">
        <title>Full genome sequence of Pseudorhodoplanes sinuspersici.</title>
        <authorList>
            <person name="Dastgheib S.M.M."/>
            <person name="Shavandi M."/>
            <person name="Tirandaz H."/>
        </authorList>
    </citation>
    <scope>NUCLEOTIDE SEQUENCE [LARGE SCALE GENOMIC DNA]</scope>
    <source>
        <strain evidence="1 2">RIPI110</strain>
    </source>
</reference>
<dbReference type="EMBL" id="CP021112">
    <property type="protein sequence ID" value="ARQ02422.1"/>
    <property type="molecule type" value="Genomic_DNA"/>
</dbReference>
<proteinExistence type="predicted"/>
<dbReference type="KEGG" id="psin:CAK95_27430"/>
<gene>
    <name evidence="1" type="ORF">CAK95_27430</name>
</gene>
<sequence>MRVRSHSKAVMLKRPRITPKTQAKAELSEAQRRYVERAIAQDPQRRPASRIATDGGLNHTTLTEFLKTPGKVLDALTIRTIAEVTGIQPSADVTGGFGTGFGEEDATPFDHKQDGVDARVAATVELFLKGKPNAAPKILRTKALEKDGFRAGDIVIFEQDVTPRVGDLVQAQVYDHDAGGAHTVYRLLGRAGTLDLLMPTHGTSEETLLVDNRSVKLMAVGTATLRTRS</sequence>
<evidence type="ECO:0000313" key="2">
    <source>
        <dbReference type="Proteomes" id="UP000194137"/>
    </source>
</evidence>
<dbReference type="Proteomes" id="UP000194137">
    <property type="component" value="Chromosome"/>
</dbReference>
<organism evidence="1 2">
    <name type="scientific">Pseudorhodoplanes sinuspersici</name>
    <dbReference type="NCBI Taxonomy" id="1235591"/>
    <lineage>
        <taxon>Bacteria</taxon>
        <taxon>Pseudomonadati</taxon>
        <taxon>Pseudomonadota</taxon>
        <taxon>Alphaproteobacteria</taxon>
        <taxon>Hyphomicrobiales</taxon>
        <taxon>Pseudorhodoplanes</taxon>
    </lineage>
</organism>
<accession>A0A1W6ZYG3</accession>
<protein>
    <submittedName>
        <fullName evidence="1">Uncharacterized protein</fullName>
    </submittedName>
</protein>
<evidence type="ECO:0000313" key="1">
    <source>
        <dbReference type="EMBL" id="ARQ02422.1"/>
    </source>
</evidence>
<keyword evidence="2" id="KW-1185">Reference proteome</keyword>
<name>A0A1W6ZYG3_9HYPH</name>
<dbReference type="AlphaFoldDB" id="A0A1W6ZYG3"/>